<feature type="region of interest" description="Disordered" evidence="1">
    <location>
        <begin position="324"/>
        <end position="352"/>
    </location>
</feature>
<feature type="compositionally biased region" description="Basic and acidic residues" evidence="1">
    <location>
        <begin position="331"/>
        <end position="342"/>
    </location>
</feature>
<feature type="compositionally biased region" description="Polar residues" evidence="1">
    <location>
        <begin position="270"/>
        <end position="297"/>
    </location>
</feature>
<dbReference type="EMBL" id="JAYWIO010000008">
    <property type="protein sequence ID" value="KAK7247134.1"/>
    <property type="molecule type" value="Genomic_DNA"/>
</dbReference>
<dbReference type="PANTHER" id="PTHR31197:SF29">
    <property type="entry name" value="C2H2-TYPE DOMAIN-CONTAINING PROTEIN"/>
    <property type="match status" value="1"/>
</dbReference>
<protein>
    <submittedName>
        <fullName evidence="2">Uncharacterized protein</fullName>
    </submittedName>
</protein>
<gene>
    <name evidence="2" type="ORF">RIF29_42011</name>
</gene>
<feature type="compositionally biased region" description="Basic and acidic residues" evidence="1">
    <location>
        <begin position="185"/>
        <end position="199"/>
    </location>
</feature>
<evidence type="ECO:0000313" key="2">
    <source>
        <dbReference type="EMBL" id="KAK7247134.1"/>
    </source>
</evidence>
<comment type="caution">
    <text evidence="2">The sequence shown here is derived from an EMBL/GenBank/DDBJ whole genome shotgun (WGS) entry which is preliminary data.</text>
</comment>
<proteinExistence type="predicted"/>
<dbReference type="Proteomes" id="UP001372338">
    <property type="component" value="Unassembled WGS sequence"/>
</dbReference>
<evidence type="ECO:0000256" key="1">
    <source>
        <dbReference type="SAM" id="MobiDB-lite"/>
    </source>
</evidence>
<feature type="region of interest" description="Disordered" evidence="1">
    <location>
        <begin position="1"/>
        <end position="33"/>
    </location>
</feature>
<feature type="region of interest" description="Disordered" evidence="1">
    <location>
        <begin position="181"/>
        <end position="201"/>
    </location>
</feature>
<accession>A0AAN9E6J3</accession>
<reference evidence="2 3" key="1">
    <citation type="submission" date="2024-01" db="EMBL/GenBank/DDBJ databases">
        <title>The genomes of 5 underutilized Papilionoideae crops provide insights into root nodulation and disease resistanc.</title>
        <authorList>
            <person name="Yuan L."/>
        </authorList>
    </citation>
    <scope>NUCLEOTIDE SEQUENCE [LARGE SCALE GENOMIC DNA]</scope>
    <source>
        <strain evidence="2">ZHUSHIDOU_FW_LH</strain>
        <tissue evidence="2">Leaf</tissue>
    </source>
</reference>
<dbReference type="PANTHER" id="PTHR31197">
    <property type="entry name" value="OS01G0612600 PROTEIN"/>
    <property type="match status" value="1"/>
</dbReference>
<name>A0AAN9E6J3_CROPI</name>
<keyword evidence="3" id="KW-1185">Reference proteome</keyword>
<dbReference type="InterPro" id="IPR012866">
    <property type="entry name" value="DUF1644"/>
</dbReference>
<dbReference type="InterPro" id="IPR013083">
    <property type="entry name" value="Znf_RING/FYVE/PHD"/>
</dbReference>
<feature type="region of interest" description="Disordered" evidence="1">
    <location>
        <begin position="266"/>
        <end position="303"/>
    </location>
</feature>
<organism evidence="2 3">
    <name type="scientific">Crotalaria pallida</name>
    <name type="common">Smooth rattlebox</name>
    <name type="synonym">Crotalaria striata</name>
    <dbReference type="NCBI Taxonomy" id="3830"/>
    <lineage>
        <taxon>Eukaryota</taxon>
        <taxon>Viridiplantae</taxon>
        <taxon>Streptophyta</taxon>
        <taxon>Embryophyta</taxon>
        <taxon>Tracheophyta</taxon>
        <taxon>Spermatophyta</taxon>
        <taxon>Magnoliopsida</taxon>
        <taxon>eudicotyledons</taxon>
        <taxon>Gunneridae</taxon>
        <taxon>Pentapetalae</taxon>
        <taxon>rosids</taxon>
        <taxon>fabids</taxon>
        <taxon>Fabales</taxon>
        <taxon>Fabaceae</taxon>
        <taxon>Papilionoideae</taxon>
        <taxon>50 kb inversion clade</taxon>
        <taxon>genistoids sensu lato</taxon>
        <taxon>core genistoids</taxon>
        <taxon>Crotalarieae</taxon>
        <taxon>Crotalaria</taxon>
    </lineage>
</organism>
<evidence type="ECO:0000313" key="3">
    <source>
        <dbReference type="Proteomes" id="UP001372338"/>
    </source>
</evidence>
<sequence>MPKFRRVHSPSVDHTASYPYPSNSKNDEQCKPLSSLGSADDMKEWDEVRCPICMESPHNAVLLKCSSHEVGCRPYMCNTSYRHSNCLDQFCKSFASHLSSATLQEIPLTSTVSHTREVRLESGHPLHWVTQLQSNIICPLCRGQIHGYMVLEPARSYMNSKPRSCSSETCEFQGTYAELRKHARSEHPSVRPSEVDPSRMSDWTRMQQERSLEDFFSLITASSVAENNTETNMTTGFAGFVSFFFYEILTSIHDDPRISVPYHDRRSATTHRVSNDTMTNQSARWRSNLPHRSSQQVERYHRGRRRTSSSFFYAESNRTARWRTNSSRMSLDGHDEHRDSSSSDRASSTRHC</sequence>
<dbReference type="AlphaFoldDB" id="A0AAN9E6J3"/>
<dbReference type="Pfam" id="PF07800">
    <property type="entry name" value="DUF1644"/>
    <property type="match status" value="1"/>
</dbReference>
<dbReference type="Gene3D" id="3.30.40.10">
    <property type="entry name" value="Zinc/RING finger domain, C3HC4 (zinc finger)"/>
    <property type="match status" value="1"/>
</dbReference>